<dbReference type="InterPro" id="IPR011989">
    <property type="entry name" value="ARM-like"/>
</dbReference>
<dbReference type="PANTHER" id="PTHR23120">
    <property type="entry name" value="MAESTRO-RELATED HEAT DOMAIN-CONTAINING"/>
    <property type="match status" value="1"/>
</dbReference>
<dbReference type="HOGENOM" id="CLU_018954_0_0_1"/>
<sequence>MTFLSSVTILCSAVKSQEHPNMNYYCNKSILAQKVELLIVEEPSNLLISSLRQQAMFCIMEMSNVKPKFPTLQRIKLIKSGINSLFSLPPGMETDTNREIVSLYSQTVRALDEMLQGLMTETENPSMLVFTEIVKVIMPWILSEKSFEKARALSIISRQLRFISSFPQLRHMDDFKIGGKLMGIVGLFCMDSDFDVSSQASESLHYCFKVFVNQRYLNLKSDEERCKLLINLQKDFHAEWSINLLYIVMFFRTFLNPAERTDIITLCVDALTIGSKFNTLSAVGMLEKIMKEPFPELNEVPGLIQTIHSHLSSIKDTGAMTVIQNLLQKLAWKYPDEVMLKLVDIQDKEQDREMWKILAASPKGIAMILSVLLKRMKSFNFLEPAELLKSLKINPLLASRALNALLLESNSKLNVETLYPWLYMALLTLISFLVFEGGIKNLHNLPGVPEWLNPVSHSIECLKTLICSAGYDYQVSFLQNHRTWELLTDPEGYLEGISLIAKSMTIRNFWHIRPIVSLIFHILYGHEDGSSVTALAVLAELFQSAEVAAMVDENIIEFLISTIKKNDPVTQKLVLKSAGNLGVHKNTGKFLRSLQPYVLNSCFSTNSVIVTEAFLALRCIICNLNWTDSIILLIEISCILRPFFDDDSEEHRYNSIDMFGILLSKVKRRFLMVSFRYQIHCSLIPLLFHLQDESSSVASASRDSLFLCAKILVCPKFKSVCAGEDTFIIGRTLLEEQKDKISWFLSQSLSYYSSSQASIRQIAVWLTSKAFLWHPAPSCPKLCPHQTFGPEPH</sequence>
<feature type="domain" description="Maestro-like HEAT-repeats" evidence="2">
    <location>
        <begin position="148"/>
        <end position="369"/>
    </location>
</feature>
<dbReference type="Pfam" id="PF21047">
    <property type="entry name" value="HEAT_Maestro"/>
    <property type="match status" value="1"/>
</dbReference>
<reference evidence="5" key="2">
    <citation type="submission" date="2025-08" db="UniProtKB">
        <authorList>
            <consortium name="Ensembl"/>
        </authorList>
    </citation>
    <scope>IDENTIFICATION</scope>
</reference>
<dbReference type="eggNOG" id="KOG2032">
    <property type="taxonomic scope" value="Eukaryota"/>
</dbReference>
<dbReference type="InterPro" id="IPR045206">
    <property type="entry name" value="Maestro_heat-like_prot"/>
</dbReference>
<reference evidence="5 6" key="1">
    <citation type="journal article" date="2007" name="Nature">
        <title>Genome of the marsupial Monodelphis domestica reveals innovation in non-coding sequences.</title>
        <authorList>
            <person name="Mikkelsen T.S."/>
            <person name="Wakefield M.J."/>
            <person name="Aken B."/>
            <person name="Amemiya C.T."/>
            <person name="Chang J.L."/>
            <person name="Duke S."/>
            <person name="Garber M."/>
            <person name="Gentles A.J."/>
            <person name="Goodstadt L."/>
            <person name="Heger A."/>
            <person name="Jurka J."/>
            <person name="Kamal M."/>
            <person name="Mauceli E."/>
            <person name="Searle S.M."/>
            <person name="Sharpe T."/>
            <person name="Baker M.L."/>
            <person name="Batzer M.A."/>
            <person name="Benos P.V."/>
            <person name="Belov K."/>
            <person name="Clamp M."/>
            <person name="Cook A."/>
            <person name="Cuff J."/>
            <person name="Das R."/>
            <person name="Davidow L."/>
            <person name="Deakin J.E."/>
            <person name="Fazzari M.J."/>
            <person name="Glass J.L."/>
            <person name="Grabherr M."/>
            <person name="Greally J.M."/>
            <person name="Gu W."/>
            <person name="Hore T.A."/>
            <person name="Huttley G.A."/>
            <person name="Kleber M."/>
            <person name="Jirtle R.L."/>
            <person name="Koina E."/>
            <person name="Lee J.T."/>
            <person name="Mahony S."/>
            <person name="Marra M.A."/>
            <person name="Miller R.D."/>
            <person name="Nicholls R.D."/>
            <person name="Oda M."/>
            <person name="Papenfuss A.T."/>
            <person name="Parra Z.E."/>
            <person name="Pollock D.D."/>
            <person name="Ray D.A."/>
            <person name="Schein J.E."/>
            <person name="Speed T.P."/>
            <person name="Thompson K."/>
            <person name="VandeBerg J.L."/>
            <person name="Wade C.M."/>
            <person name="Walker J.A."/>
            <person name="Waters P.D."/>
            <person name="Webber C."/>
            <person name="Weidman J.R."/>
            <person name="Xie X."/>
            <person name="Zody M.C."/>
            <person name="Baldwin J."/>
            <person name="Abdouelleil A."/>
            <person name="Abdulkadir J."/>
            <person name="Abebe A."/>
            <person name="Abera B."/>
            <person name="Abreu J."/>
            <person name="Acer S.C."/>
            <person name="Aftuck L."/>
            <person name="Alexander A."/>
            <person name="An P."/>
            <person name="Anderson E."/>
            <person name="Anderson S."/>
            <person name="Arachi H."/>
            <person name="Azer M."/>
            <person name="Bachantsang P."/>
            <person name="Barry A."/>
            <person name="Bayul T."/>
            <person name="Berlin A."/>
            <person name="Bessette D."/>
            <person name="Bloom T."/>
            <person name="Bloom T."/>
            <person name="Boguslavskiy L."/>
            <person name="Bonnet C."/>
            <person name="Boukhgalter B."/>
            <person name="Bourzgui I."/>
            <person name="Brown A."/>
            <person name="Cahill P."/>
            <person name="Channer S."/>
            <person name="Cheshatsang Y."/>
            <person name="Chuda L."/>
            <person name="Citroen M."/>
            <person name="Collymore A."/>
            <person name="Cooke P."/>
            <person name="Costello M."/>
            <person name="D'Aco K."/>
            <person name="Daza R."/>
            <person name="De Haan G."/>
            <person name="DeGray S."/>
            <person name="DeMaso C."/>
            <person name="Dhargay N."/>
            <person name="Dooley K."/>
            <person name="Dooley E."/>
            <person name="Doricent M."/>
            <person name="Dorje P."/>
            <person name="Dorjee K."/>
            <person name="Dupes A."/>
            <person name="Elong R."/>
            <person name="Falk J."/>
            <person name="Farina A."/>
            <person name="Faro S."/>
            <person name="Ferguson D."/>
            <person name="Fisher S."/>
            <person name="Foley C.D."/>
            <person name="Franke A."/>
            <person name="Friedrich D."/>
            <person name="Gadbois L."/>
            <person name="Gearin G."/>
            <person name="Gearin C.R."/>
            <person name="Giannoukos G."/>
            <person name="Goode T."/>
            <person name="Graham J."/>
            <person name="Grandbois E."/>
            <person name="Grewal S."/>
            <person name="Gyaltsen K."/>
            <person name="Hafez N."/>
            <person name="Hagos B."/>
            <person name="Hall J."/>
            <person name="Henson C."/>
            <person name="Hollinger A."/>
            <person name="Honan T."/>
            <person name="Huard M.D."/>
            <person name="Hughes L."/>
            <person name="Hurhula B."/>
            <person name="Husby M.E."/>
            <person name="Kamat A."/>
            <person name="Kanga B."/>
            <person name="Kashin S."/>
            <person name="Khazanovich D."/>
            <person name="Kisner P."/>
            <person name="Lance K."/>
            <person name="Lara M."/>
            <person name="Lee W."/>
            <person name="Lennon N."/>
            <person name="Letendre F."/>
            <person name="LeVine R."/>
            <person name="Lipovsky A."/>
            <person name="Liu X."/>
            <person name="Liu J."/>
            <person name="Liu S."/>
            <person name="Lokyitsang T."/>
            <person name="Lokyitsang Y."/>
            <person name="Lubonja R."/>
            <person name="Lui A."/>
            <person name="MacDonald P."/>
            <person name="Magnisalis V."/>
            <person name="Maru K."/>
            <person name="Matthews C."/>
            <person name="McCusker W."/>
            <person name="McDonough S."/>
            <person name="Mehta T."/>
            <person name="Meldrim J."/>
            <person name="Meneus L."/>
            <person name="Mihai O."/>
            <person name="Mihalev A."/>
            <person name="Mihova T."/>
            <person name="Mittelman R."/>
            <person name="Mlenga V."/>
            <person name="Montmayeur A."/>
            <person name="Mulrain L."/>
            <person name="Navidi A."/>
            <person name="Naylor J."/>
            <person name="Negash T."/>
            <person name="Nguyen T."/>
            <person name="Nguyen N."/>
            <person name="Nicol R."/>
            <person name="Norbu C."/>
            <person name="Norbu N."/>
            <person name="Novod N."/>
            <person name="O'Neill B."/>
            <person name="Osman S."/>
            <person name="Markiewicz E."/>
            <person name="Oyono O.L."/>
            <person name="Patti C."/>
            <person name="Phunkhang P."/>
            <person name="Pierre F."/>
            <person name="Priest M."/>
            <person name="Raghuraman S."/>
            <person name="Rege F."/>
            <person name="Reyes R."/>
            <person name="Rise C."/>
            <person name="Rogov P."/>
            <person name="Ross K."/>
            <person name="Ryan E."/>
            <person name="Settipalli S."/>
            <person name="Shea T."/>
            <person name="Sherpa N."/>
            <person name="Shi L."/>
            <person name="Shih D."/>
            <person name="Sparrow T."/>
            <person name="Spaulding J."/>
            <person name="Stalker J."/>
            <person name="Stange-Thomann N."/>
            <person name="Stavropoulos S."/>
            <person name="Stone C."/>
            <person name="Strader C."/>
            <person name="Tesfaye S."/>
            <person name="Thomson T."/>
            <person name="Thoulutsang Y."/>
            <person name="Thoulutsang D."/>
            <person name="Topham K."/>
            <person name="Topping I."/>
            <person name="Tsamla T."/>
            <person name="Vassiliev H."/>
            <person name="Vo A."/>
            <person name="Wangchuk T."/>
            <person name="Wangdi T."/>
            <person name="Weiand M."/>
            <person name="Wilkinson J."/>
            <person name="Wilson A."/>
            <person name="Yadav S."/>
            <person name="Young G."/>
            <person name="Yu Q."/>
            <person name="Zembek L."/>
            <person name="Zhong D."/>
            <person name="Zimmer A."/>
            <person name="Zwirko Z."/>
            <person name="Jaffe D.B."/>
            <person name="Alvarez P."/>
            <person name="Brockman W."/>
            <person name="Butler J."/>
            <person name="Chin C."/>
            <person name="Gnerre S."/>
            <person name="MacCallum I."/>
            <person name="Graves J.A."/>
            <person name="Ponting C.P."/>
            <person name="Breen M."/>
            <person name="Samollow P.B."/>
            <person name="Lander E.S."/>
            <person name="Lindblad-Toh K."/>
        </authorList>
    </citation>
    <scope>NUCLEOTIDE SEQUENCE [LARGE SCALE GENOMIC DNA]</scope>
</reference>
<feature type="domain" description="MROH2B-like HEAT-repeats" evidence="3">
    <location>
        <begin position="1"/>
        <end position="120"/>
    </location>
</feature>
<dbReference type="Pfam" id="PF23210">
    <property type="entry name" value="HEAT_Maestro_2"/>
    <property type="match status" value="1"/>
</dbReference>
<dbReference type="AlphaFoldDB" id="K7E637"/>
<dbReference type="InParanoid" id="K7E637"/>
<name>K7E637_MONDO</name>
<dbReference type="InterPro" id="IPR055408">
    <property type="entry name" value="HEAT_MROH2B-like"/>
</dbReference>
<evidence type="ECO:0000259" key="3">
    <source>
        <dbReference type="Pfam" id="PF23210"/>
    </source>
</evidence>
<dbReference type="SUPFAM" id="SSF48371">
    <property type="entry name" value="ARM repeat"/>
    <property type="match status" value="1"/>
</dbReference>
<accession>K7E637</accession>
<keyword evidence="6" id="KW-1185">Reference proteome</keyword>
<evidence type="ECO:0000313" key="5">
    <source>
        <dbReference type="Ensembl" id="ENSMODP00000041239.2"/>
    </source>
</evidence>
<protein>
    <recommendedName>
        <fullName evidence="7">Maestro heat like repeat family member 1</fullName>
    </recommendedName>
</protein>
<proteinExistence type="predicted"/>
<evidence type="ECO:0000256" key="1">
    <source>
        <dbReference type="ARBA" id="ARBA00022737"/>
    </source>
</evidence>
<evidence type="ECO:0000313" key="6">
    <source>
        <dbReference type="Proteomes" id="UP000002280"/>
    </source>
</evidence>
<evidence type="ECO:0000259" key="2">
    <source>
        <dbReference type="Pfam" id="PF21047"/>
    </source>
</evidence>
<dbReference type="GO" id="GO:0005737">
    <property type="term" value="C:cytoplasm"/>
    <property type="evidence" value="ECO:0000318"/>
    <property type="project" value="GO_Central"/>
</dbReference>
<organism evidence="5 6">
    <name type="scientific">Monodelphis domestica</name>
    <name type="common">Gray short-tailed opossum</name>
    <dbReference type="NCBI Taxonomy" id="13616"/>
    <lineage>
        <taxon>Eukaryota</taxon>
        <taxon>Metazoa</taxon>
        <taxon>Chordata</taxon>
        <taxon>Craniata</taxon>
        <taxon>Vertebrata</taxon>
        <taxon>Euteleostomi</taxon>
        <taxon>Mammalia</taxon>
        <taxon>Metatheria</taxon>
        <taxon>Didelphimorphia</taxon>
        <taxon>Didelphidae</taxon>
        <taxon>Monodelphis</taxon>
    </lineage>
</organism>
<dbReference type="Pfam" id="PF23227">
    <property type="entry name" value="HEAT_MROH2B_C"/>
    <property type="match status" value="1"/>
</dbReference>
<dbReference type="GeneTree" id="ENSGT00940000163702"/>
<dbReference type="PANTHER" id="PTHR23120:SF42">
    <property type="entry name" value="MAESTRO HEAT-LIKE REPEAT FAMILY MEMBER 3"/>
    <property type="match status" value="1"/>
</dbReference>
<dbReference type="Gene3D" id="1.25.10.10">
    <property type="entry name" value="Leucine-rich Repeat Variant"/>
    <property type="match status" value="1"/>
</dbReference>
<dbReference type="InterPro" id="IPR055406">
    <property type="entry name" value="HEAT_Maestro"/>
</dbReference>
<dbReference type="OMA" id="PDPMVSC"/>
<dbReference type="InterPro" id="IPR048465">
    <property type="entry name" value="Maestro-like_HEAT"/>
</dbReference>
<evidence type="ECO:0008006" key="7">
    <source>
        <dbReference type="Google" id="ProtNLM"/>
    </source>
</evidence>
<evidence type="ECO:0000259" key="4">
    <source>
        <dbReference type="Pfam" id="PF23227"/>
    </source>
</evidence>
<dbReference type="InterPro" id="IPR016024">
    <property type="entry name" value="ARM-type_fold"/>
</dbReference>
<reference evidence="5" key="3">
    <citation type="submission" date="2025-09" db="UniProtKB">
        <authorList>
            <consortium name="Ensembl"/>
        </authorList>
    </citation>
    <scope>IDENTIFICATION</scope>
</reference>
<dbReference type="Ensembl" id="ENSMODT00000044348.2">
    <property type="protein sequence ID" value="ENSMODP00000041239.2"/>
    <property type="gene ID" value="ENSMODG00000027326.2"/>
</dbReference>
<feature type="domain" description="Maestro/Maestro-like HEAT-repeats" evidence="4">
    <location>
        <begin position="556"/>
        <end position="767"/>
    </location>
</feature>
<dbReference type="Bgee" id="ENSMODG00000027326">
    <property type="expression patterns" value="Expressed in testis and 9 other cell types or tissues"/>
</dbReference>
<keyword evidence="1" id="KW-0677">Repeat</keyword>
<dbReference type="Proteomes" id="UP000002280">
    <property type="component" value="Chromosome 2"/>
</dbReference>